<evidence type="ECO:0008006" key="3">
    <source>
        <dbReference type="Google" id="ProtNLM"/>
    </source>
</evidence>
<keyword evidence="2" id="KW-1185">Reference proteome</keyword>
<dbReference type="KEGG" id="nps:KRR39_02490"/>
<dbReference type="EMBL" id="CP077062">
    <property type="protein sequence ID" value="QWZ08744.1"/>
    <property type="molecule type" value="Genomic_DNA"/>
</dbReference>
<dbReference type="RefSeq" id="WP_216940461.1">
    <property type="nucleotide sequence ID" value="NZ_CP077062.1"/>
</dbReference>
<dbReference type="Proteomes" id="UP000683575">
    <property type="component" value="Chromosome"/>
</dbReference>
<evidence type="ECO:0000313" key="1">
    <source>
        <dbReference type="EMBL" id="QWZ08744.1"/>
    </source>
</evidence>
<sequence>MAIDLTAATQFLESTARLLERRRAAVLLDDGPVDPVLTALRAYQNPDGGFGNALEPDVRCPGSQPAATLAALEVLADVGARTDPMVRQAADWVAGIANGDGGVPTVLPSAEGHPRAPWMQPNTDSGFLTFALAARLWHLGVEHPWLRRGTDWCWRQVESDETPAGYTVKFALEFLDAVPEPARAAEAVERLRGALRPDGTVGVDGGVEDEKITPLVLSPRPGSPSRAVLTDAQVSGDLDRLEREQQEDGGWDFDFLHWSPGQSVEWRGLATLGALSTLGLHGRA</sequence>
<dbReference type="AlphaFoldDB" id="A0A975SZC7"/>
<organism evidence="1 2">
    <name type="scientific">Nocardioides panacis</name>
    <dbReference type="NCBI Taxonomy" id="2849501"/>
    <lineage>
        <taxon>Bacteria</taxon>
        <taxon>Bacillati</taxon>
        <taxon>Actinomycetota</taxon>
        <taxon>Actinomycetes</taxon>
        <taxon>Propionibacteriales</taxon>
        <taxon>Nocardioidaceae</taxon>
        <taxon>Nocardioides</taxon>
    </lineage>
</organism>
<evidence type="ECO:0000313" key="2">
    <source>
        <dbReference type="Proteomes" id="UP000683575"/>
    </source>
</evidence>
<gene>
    <name evidence="1" type="ORF">KRR39_02490</name>
</gene>
<protein>
    <recommendedName>
        <fullName evidence="3">Prenyltransferase</fullName>
    </recommendedName>
</protein>
<accession>A0A975SZC7</accession>
<reference evidence="1" key="1">
    <citation type="submission" date="2021-06" db="EMBL/GenBank/DDBJ databases">
        <title>Complete genome sequence of Nocardioides sp. G188.</title>
        <authorList>
            <person name="Im W.-T."/>
        </authorList>
    </citation>
    <scope>NUCLEOTIDE SEQUENCE</scope>
    <source>
        <strain evidence="1">G188</strain>
    </source>
</reference>
<proteinExistence type="predicted"/>
<name>A0A975SZC7_9ACTN</name>